<keyword evidence="2" id="KW-1185">Reference proteome</keyword>
<gene>
    <name evidence="1" type="ORF">SCALOS_LOCUS2064</name>
</gene>
<evidence type="ECO:0000313" key="1">
    <source>
        <dbReference type="EMBL" id="CAG8471979.1"/>
    </source>
</evidence>
<comment type="caution">
    <text evidence="1">The sequence shown here is derived from an EMBL/GenBank/DDBJ whole genome shotgun (WGS) entry which is preliminary data.</text>
</comment>
<sequence>MIATPAPIFYKSVHTCKEHHIAENIANRINNMIQETGINKYVGIITDNTKNMKAAWNILKVKYLDKLNLKKLWDFLEPFINFIHCLESDEPYLSSAYKNLQELKNTIINNLQVPEELQNETLQAARSRWVNILYNSAVIIAYTLDPRYQSEDLDFEIWGDIINKE</sequence>
<feature type="non-terminal residue" evidence="1">
    <location>
        <position position="165"/>
    </location>
</feature>
<name>A0ACA9KGG4_9GLOM</name>
<reference evidence="1" key="1">
    <citation type="submission" date="2021-06" db="EMBL/GenBank/DDBJ databases">
        <authorList>
            <person name="Kallberg Y."/>
            <person name="Tangrot J."/>
            <person name="Rosling A."/>
        </authorList>
    </citation>
    <scope>NUCLEOTIDE SEQUENCE</scope>
    <source>
        <strain evidence="1">AU212A</strain>
    </source>
</reference>
<protein>
    <submittedName>
        <fullName evidence="1">1015_t:CDS:1</fullName>
    </submittedName>
</protein>
<organism evidence="1 2">
    <name type="scientific">Scutellospora calospora</name>
    <dbReference type="NCBI Taxonomy" id="85575"/>
    <lineage>
        <taxon>Eukaryota</taxon>
        <taxon>Fungi</taxon>
        <taxon>Fungi incertae sedis</taxon>
        <taxon>Mucoromycota</taxon>
        <taxon>Glomeromycotina</taxon>
        <taxon>Glomeromycetes</taxon>
        <taxon>Diversisporales</taxon>
        <taxon>Gigasporaceae</taxon>
        <taxon>Scutellospora</taxon>
    </lineage>
</organism>
<accession>A0ACA9KGG4</accession>
<proteinExistence type="predicted"/>
<dbReference type="EMBL" id="CAJVPM010001712">
    <property type="protein sequence ID" value="CAG8471979.1"/>
    <property type="molecule type" value="Genomic_DNA"/>
</dbReference>
<dbReference type="Proteomes" id="UP000789860">
    <property type="component" value="Unassembled WGS sequence"/>
</dbReference>
<evidence type="ECO:0000313" key="2">
    <source>
        <dbReference type="Proteomes" id="UP000789860"/>
    </source>
</evidence>